<dbReference type="GO" id="GO:0033539">
    <property type="term" value="P:fatty acid beta-oxidation using acyl-CoA dehydrogenase"/>
    <property type="evidence" value="ECO:0007669"/>
    <property type="project" value="TreeGrafter"/>
</dbReference>
<dbReference type="InterPro" id="IPR050741">
    <property type="entry name" value="Acyl-CoA_dehydrogenase"/>
</dbReference>
<evidence type="ECO:0000259" key="4">
    <source>
        <dbReference type="Pfam" id="PF08028"/>
    </source>
</evidence>
<dbReference type="InterPro" id="IPR013107">
    <property type="entry name" value="Acyl-CoA_DH_C"/>
</dbReference>
<evidence type="ECO:0000256" key="1">
    <source>
        <dbReference type="ARBA" id="ARBA00023002"/>
    </source>
</evidence>
<keyword evidence="5" id="KW-0503">Monooxygenase</keyword>
<keyword evidence="1" id="KW-0560">Oxidoreductase</keyword>
<dbReference type="GO" id="GO:0004497">
    <property type="term" value="F:monooxygenase activity"/>
    <property type="evidence" value="ECO:0007669"/>
    <property type="project" value="UniProtKB-KW"/>
</dbReference>
<proteinExistence type="inferred from homology"/>
<dbReference type="Gene3D" id="1.10.540.10">
    <property type="entry name" value="Acyl-CoA dehydrogenase/oxidase, N-terminal domain"/>
    <property type="match status" value="1"/>
</dbReference>
<dbReference type="GO" id="GO:0003995">
    <property type="term" value="F:acyl-CoA dehydrogenase activity"/>
    <property type="evidence" value="ECO:0007669"/>
    <property type="project" value="TreeGrafter"/>
</dbReference>
<dbReference type="InterPro" id="IPR046373">
    <property type="entry name" value="Acyl-CoA_Oxase/DH_mid-dom_sf"/>
</dbReference>
<dbReference type="Pfam" id="PF08028">
    <property type="entry name" value="Acyl-CoA_dh_2"/>
    <property type="match status" value="1"/>
</dbReference>
<name>A0A7K3LPE0_9ACTN</name>
<dbReference type="InterPro" id="IPR009100">
    <property type="entry name" value="AcylCoA_DH/oxidase_NM_dom_sf"/>
</dbReference>
<dbReference type="Gene3D" id="2.40.110.10">
    <property type="entry name" value="Butyryl-CoA Dehydrogenase, subunit A, domain 2"/>
    <property type="match status" value="1"/>
</dbReference>
<organism evidence="5 6">
    <name type="scientific">Gordonia desulfuricans</name>
    <dbReference type="NCBI Taxonomy" id="89051"/>
    <lineage>
        <taxon>Bacteria</taxon>
        <taxon>Bacillati</taxon>
        <taxon>Actinomycetota</taxon>
        <taxon>Actinomycetes</taxon>
        <taxon>Mycobacteriales</taxon>
        <taxon>Gordoniaceae</taxon>
        <taxon>Gordonia</taxon>
    </lineage>
</organism>
<comment type="similarity">
    <text evidence="2">Belongs to the HpaH/HsaA monooxygenase family.</text>
</comment>
<dbReference type="Proteomes" id="UP000466307">
    <property type="component" value="Unassembled WGS sequence"/>
</dbReference>
<feature type="domain" description="Acyl-CoA dehydrogenase/oxidase N-terminal" evidence="3">
    <location>
        <begin position="17"/>
        <end position="89"/>
    </location>
</feature>
<keyword evidence="6" id="KW-1185">Reference proteome</keyword>
<evidence type="ECO:0000313" key="6">
    <source>
        <dbReference type="Proteomes" id="UP000466307"/>
    </source>
</evidence>
<dbReference type="PANTHER" id="PTHR48083">
    <property type="entry name" value="MEDIUM-CHAIN SPECIFIC ACYL-COA DEHYDROGENASE, MITOCHONDRIAL-RELATED"/>
    <property type="match status" value="1"/>
</dbReference>
<evidence type="ECO:0000313" key="5">
    <source>
        <dbReference type="EMBL" id="NDK90068.1"/>
    </source>
</evidence>
<dbReference type="InterPro" id="IPR013786">
    <property type="entry name" value="AcylCoA_DH/ox_N"/>
</dbReference>
<dbReference type="SUPFAM" id="SSF56645">
    <property type="entry name" value="Acyl-CoA dehydrogenase NM domain-like"/>
    <property type="match status" value="1"/>
</dbReference>
<dbReference type="PANTHER" id="PTHR48083:SF5">
    <property type="entry name" value="NRGC PROTEIN"/>
    <property type="match status" value="1"/>
</dbReference>
<sequence length="378" mass="40583">MTATLEPSTVTWDSVLAELAQRRSEFHAQHYVPRDFVEKFIPLGVFRAAAPIRFGGEPIPPAQFLQLIERVARVDGSTGWIIAFASSLTYLGALPLDTQAEIYRDGPDIVWAGGLFPMQPAPLRDGRYVIKGRWKYASGCMGADYVGVGLRDESAGGKPRAAVLRPDQVTFVDDWDVTGMAASGSFDVIVENVEVPQEWTFVRGGGETFIDDPLYRYPLIAYQAQAHAAVGLGVAQAALDQVRAAGSRTGVTGAPPLAARAYYRTEFAKAYVALNSARSFYLDVADEVWQTVVAGDPASDEQIARMRLSAANIADTAADVVGRLCAVSGAAIINNGHPMQLLRQDAIVPQLHATLGQAMYDGAGSVLLGQEPVIPGFL</sequence>
<dbReference type="AlphaFoldDB" id="A0A7K3LPE0"/>
<dbReference type="EMBL" id="JAADZU010000029">
    <property type="protein sequence ID" value="NDK90068.1"/>
    <property type="molecule type" value="Genomic_DNA"/>
</dbReference>
<dbReference type="RefSeq" id="WP_059037202.1">
    <property type="nucleotide sequence ID" value="NZ_JAADZU010000029.1"/>
</dbReference>
<dbReference type="Pfam" id="PF02771">
    <property type="entry name" value="Acyl-CoA_dh_N"/>
    <property type="match status" value="1"/>
</dbReference>
<feature type="domain" description="Acyl-CoA dehydrogenase C-terminal" evidence="4">
    <location>
        <begin position="227"/>
        <end position="354"/>
    </location>
</feature>
<dbReference type="GO" id="GO:0050660">
    <property type="term" value="F:flavin adenine dinucleotide binding"/>
    <property type="evidence" value="ECO:0007669"/>
    <property type="project" value="InterPro"/>
</dbReference>
<evidence type="ECO:0000259" key="3">
    <source>
        <dbReference type="Pfam" id="PF02771"/>
    </source>
</evidence>
<accession>A0A7K3LPE0</accession>
<reference evidence="5 6" key="1">
    <citation type="submission" date="2020-01" db="EMBL/GenBank/DDBJ databases">
        <title>Investigation of new actinobacteria for the biodesulphurisation of diesel fuel.</title>
        <authorList>
            <person name="Athi Narayanan S.M."/>
        </authorList>
    </citation>
    <scope>NUCLEOTIDE SEQUENCE [LARGE SCALE GENOMIC DNA]</scope>
    <source>
        <strain evidence="5 6">213E</strain>
    </source>
</reference>
<dbReference type="PIRSF" id="PIRSF016578">
    <property type="entry name" value="HsaA"/>
    <property type="match status" value="1"/>
</dbReference>
<dbReference type="InterPro" id="IPR036250">
    <property type="entry name" value="AcylCo_DH-like_C"/>
</dbReference>
<comment type="caution">
    <text evidence="5">The sequence shown here is derived from an EMBL/GenBank/DDBJ whole genome shotgun (WGS) entry which is preliminary data.</text>
</comment>
<gene>
    <name evidence="5" type="ORF">GYA93_10810</name>
</gene>
<protein>
    <submittedName>
        <fullName evidence="5">Flavin-dependent monooxygenase</fullName>
    </submittedName>
</protein>
<dbReference type="InterPro" id="IPR037069">
    <property type="entry name" value="AcylCoA_DH/ox_N_sf"/>
</dbReference>
<evidence type="ECO:0000256" key="2">
    <source>
        <dbReference type="ARBA" id="ARBA00049661"/>
    </source>
</evidence>
<dbReference type="GO" id="GO:0005737">
    <property type="term" value="C:cytoplasm"/>
    <property type="evidence" value="ECO:0007669"/>
    <property type="project" value="TreeGrafter"/>
</dbReference>
<dbReference type="Gene3D" id="1.20.140.10">
    <property type="entry name" value="Butyryl-CoA Dehydrogenase, subunit A, domain 3"/>
    <property type="match status" value="1"/>
</dbReference>
<dbReference type="SUPFAM" id="SSF47203">
    <property type="entry name" value="Acyl-CoA dehydrogenase C-terminal domain-like"/>
    <property type="match status" value="1"/>
</dbReference>